<dbReference type="Proteomes" id="UP000697107">
    <property type="component" value="Unassembled WGS sequence"/>
</dbReference>
<dbReference type="EMBL" id="RCML01000105">
    <property type="protein sequence ID" value="KAG2991223.1"/>
    <property type="molecule type" value="Genomic_DNA"/>
</dbReference>
<dbReference type="EMBL" id="RCMV01000098">
    <property type="protein sequence ID" value="KAG3224915.1"/>
    <property type="molecule type" value="Genomic_DNA"/>
</dbReference>
<accession>A0A8T0ZGG5</accession>
<reference evidence="3" key="1">
    <citation type="submission" date="2018-10" db="EMBL/GenBank/DDBJ databases">
        <title>Effector identification in a new, highly contiguous assembly of the strawberry crown rot pathogen Phytophthora cactorum.</title>
        <authorList>
            <person name="Armitage A.D."/>
            <person name="Nellist C.F."/>
            <person name="Bates H."/>
            <person name="Vickerstaff R.J."/>
            <person name="Harrison R.J."/>
        </authorList>
    </citation>
    <scope>NUCLEOTIDE SEQUENCE</scope>
    <source>
        <strain evidence="3">15-7</strain>
        <strain evidence="4">4040</strain>
        <strain evidence="5">P415</strain>
        <strain evidence="6">P421</strain>
    </source>
</reference>
<dbReference type="Gene3D" id="2.30.30.140">
    <property type="match status" value="1"/>
</dbReference>
<feature type="compositionally biased region" description="Basic and acidic residues" evidence="1">
    <location>
        <begin position="17"/>
        <end position="26"/>
    </location>
</feature>
<dbReference type="AlphaFoldDB" id="A0A8T0ZGG5"/>
<gene>
    <name evidence="3" type="ORF">PC113_g6672</name>
    <name evidence="4" type="ORF">PC117_g6497</name>
    <name evidence="5" type="ORF">PC118_g5195</name>
    <name evidence="6" type="ORF">PC129_g4435</name>
</gene>
<comment type="caution">
    <text evidence="3">The sequence shown here is derived from an EMBL/GenBank/DDBJ whole genome shotgun (WGS) entry which is preliminary data.</text>
</comment>
<dbReference type="Pfam" id="PF11717">
    <property type="entry name" value="Tudor-knot"/>
    <property type="match status" value="1"/>
</dbReference>
<evidence type="ECO:0000313" key="7">
    <source>
        <dbReference type="Proteomes" id="UP000735874"/>
    </source>
</evidence>
<feature type="region of interest" description="Disordered" evidence="1">
    <location>
        <begin position="420"/>
        <end position="459"/>
    </location>
</feature>
<evidence type="ECO:0000256" key="1">
    <source>
        <dbReference type="SAM" id="MobiDB-lite"/>
    </source>
</evidence>
<sequence length="666" mass="72949">MYVTRRLLRSTMPSEAASEKEEKKEAPFLPPPTPKRRAAVRASTKIGEVVAEASGPAARSRAPKTSPKQENGGDKQNKSRKHKKRKKEKEAKKRLENPTVDVSTLHGFQLMVDVHYRGEQYAEARILDLDPDKELLFVHYMGWNARFDAWVGLEEVAAHGSHCGVAKKKDVSWDGDTSLFATEEEVAAQLESAKSKTKNTQKKKTAMSPKARQAARKALQSTCSNRKKHIEELSSEEEQPSAKRTGRKSPKNAKSTKKSPRGGKKVASSPVRRTPRRVQVAVGTTDEDSERKNDSETADLVLDVEIEGHDALEDAEEEEEEEETSNQPKKRGKSRRRVDNESPSGSKRKQRTSQDDVEVSAATSGTKHSPSNKKPKKSATSTNAVAKTSPLPPRRGGLGSATREKLAAIFRLRVQQRQQMEQMNASQASFQQSLQDPAVETSPRPSSAAETEETEGSKITIANTELAAAEEYQRQLQQYYHHQQVMLANSMTMNAAGSEDPSVIPLQGGIMDPRIIQERLTALEQRRRQQAHVQAYYHQLMLTRERNVRALAANQAFVATSAAVWEQQLKETQSEDGNSSVTSWKDVTGADASETKGNETGSEAGESAKESETSSAAVATVTDVTKAASPDSVEKAEGSAASAGTSPAKSDPADPPAQGVLYEFVL</sequence>
<organism evidence="3 7">
    <name type="scientific">Phytophthora cactorum</name>
    <dbReference type="NCBI Taxonomy" id="29920"/>
    <lineage>
        <taxon>Eukaryota</taxon>
        <taxon>Sar</taxon>
        <taxon>Stramenopiles</taxon>
        <taxon>Oomycota</taxon>
        <taxon>Peronosporomycetes</taxon>
        <taxon>Peronosporales</taxon>
        <taxon>Peronosporaceae</taxon>
        <taxon>Phytophthora</taxon>
    </lineage>
</organism>
<feature type="compositionally biased region" description="Polar residues" evidence="1">
    <location>
        <begin position="575"/>
        <end position="585"/>
    </location>
</feature>
<evidence type="ECO:0000313" key="6">
    <source>
        <dbReference type="EMBL" id="KAG3224915.1"/>
    </source>
</evidence>
<evidence type="ECO:0000313" key="4">
    <source>
        <dbReference type="EMBL" id="KAG2947834.1"/>
    </source>
</evidence>
<protein>
    <recommendedName>
        <fullName evidence="2">Tudor-knot domain-containing protein</fullName>
    </recommendedName>
</protein>
<dbReference type="InterPro" id="IPR016197">
    <property type="entry name" value="Chromo-like_dom_sf"/>
</dbReference>
<feature type="compositionally biased region" description="Acidic residues" evidence="1">
    <location>
        <begin position="313"/>
        <end position="324"/>
    </location>
</feature>
<feature type="domain" description="Tudor-knot" evidence="2">
    <location>
        <begin position="114"/>
        <end position="156"/>
    </location>
</feature>
<dbReference type="SUPFAM" id="SSF54160">
    <property type="entry name" value="Chromo domain-like"/>
    <property type="match status" value="1"/>
</dbReference>
<proteinExistence type="predicted"/>
<name>A0A8T0ZGG5_9STRA</name>
<evidence type="ECO:0000259" key="2">
    <source>
        <dbReference type="Pfam" id="PF11717"/>
    </source>
</evidence>
<dbReference type="Proteomes" id="UP000760860">
    <property type="component" value="Unassembled WGS sequence"/>
</dbReference>
<feature type="region of interest" description="Disordered" evidence="1">
    <location>
        <begin position="570"/>
        <end position="666"/>
    </location>
</feature>
<feature type="compositionally biased region" description="Basic residues" evidence="1">
    <location>
        <begin position="195"/>
        <end position="205"/>
    </location>
</feature>
<dbReference type="Proteomes" id="UP000735874">
    <property type="component" value="Unassembled WGS sequence"/>
</dbReference>
<feature type="compositionally biased region" description="Polar residues" evidence="1">
    <location>
        <begin position="420"/>
        <end position="435"/>
    </location>
</feature>
<dbReference type="InterPro" id="IPR025995">
    <property type="entry name" value="Tudor-knot"/>
</dbReference>
<evidence type="ECO:0000313" key="3">
    <source>
        <dbReference type="EMBL" id="KAG2862007.1"/>
    </source>
</evidence>
<dbReference type="EMBL" id="RCMK01000124">
    <property type="protein sequence ID" value="KAG2947834.1"/>
    <property type="molecule type" value="Genomic_DNA"/>
</dbReference>
<evidence type="ECO:0000313" key="5">
    <source>
        <dbReference type="EMBL" id="KAG2991223.1"/>
    </source>
</evidence>
<feature type="region of interest" description="Disordered" evidence="1">
    <location>
        <begin position="1"/>
        <end position="98"/>
    </location>
</feature>
<feature type="compositionally biased region" description="Basic residues" evidence="1">
    <location>
        <begin position="78"/>
        <end position="87"/>
    </location>
</feature>
<dbReference type="Proteomes" id="UP000736787">
    <property type="component" value="Unassembled WGS sequence"/>
</dbReference>
<dbReference type="VEuPathDB" id="FungiDB:PC110_g2519"/>
<feature type="compositionally biased region" description="Low complexity" evidence="1">
    <location>
        <begin position="613"/>
        <end position="629"/>
    </location>
</feature>
<feature type="region of interest" description="Disordered" evidence="1">
    <location>
        <begin position="190"/>
        <end position="400"/>
    </location>
</feature>
<dbReference type="EMBL" id="RCMG01000139">
    <property type="protein sequence ID" value="KAG2862007.1"/>
    <property type="molecule type" value="Genomic_DNA"/>
</dbReference>
<feature type="compositionally biased region" description="Basic residues" evidence="1">
    <location>
        <begin position="244"/>
        <end position="264"/>
    </location>
</feature>